<dbReference type="InterPro" id="IPR027417">
    <property type="entry name" value="P-loop_NTPase"/>
</dbReference>
<dbReference type="PANTHER" id="PTHR32301:SF6">
    <property type="entry name" value="GOLVESIN-RELATED"/>
    <property type="match status" value="1"/>
</dbReference>
<dbReference type="InterPro" id="IPR005331">
    <property type="entry name" value="Sulfotransferase"/>
</dbReference>
<name>A0A7S4SQS1_9STRA</name>
<proteinExistence type="predicted"/>
<dbReference type="Gene3D" id="3.40.50.300">
    <property type="entry name" value="P-loop containing nucleotide triphosphate hydrolases"/>
    <property type="match status" value="1"/>
</dbReference>
<dbReference type="GO" id="GO:0008146">
    <property type="term" value="F:sulfotransferase activity"/>
    <property type="evidence" value="ECO:0007669"/>
    <property type="project" value="InterPro"/>
</dbReference>
<evidence type="ECO:0000313" key="1">
    <source>
        <dbReference type="EMBL" id="CAE4652486.1"/>
    </source>
</evidence>
<dbReference type="PANTHER" id="PTHR32301">
    <property type="entry name" value="COUNTIN RECEPTOR CNR3-RELATED"/>
    <property type="match status" value="1"/>
</dbReference>
<dbReference type="Pfam" id="PF03567">
    <property type="entry name" value="Sulfotransfer_2"/>
    <property type="match status" value="1"/>
</dbReference>
<dbReference type="GO" id="GO:0016020">
    <property type="term" value="C:membrane"/>
    <property type="evidence" value="ECO:0007669"/>
    <property type="project" value="InterPro"/>
</dbReference>
<dbReference type="InterPro" id="IPR053259">
    <property type="entry name" value="Golvesin-related_Golgi"/>
</dbReference>
<sequence length="309" mass="35553">MEPSKKSKRITCLVVLAIAIISLLDEVQMITSRRKTLLEDEVMKDSMGDVGDFVDDADTPIFWHIPNSGGSSMKSYYNCMGLVEASEIGLEMGLARSGLTDIAFTEYPTIATQMFDAEHQARFFTLIRHPIERTASLFHHQISEMMKEEGIHKPDLAHLTLEDFARQRIDSKDNGGFMVSSLTDKRHSDPLTNDDLERAKDILRHKFIIGLMPKMEESINRFDNYFGWHTIRDHERCFDVCIRQGKRSDSYENVEESSEVWKMLEKFHYFDMQLYEYALELYDYQANLVLVQSQDELVVGGGNAPVESN</sequence>
<reference evidence="1" key="1">
    <citation type="submission" date="2021-01" db="EMBL/GenBank/DDBJ databases">
        <authorList>
            <person name="Corre E."/>
            <person name="Pelletier E."/>
            <person name="Niang G."/>
            <person name="Scheremetjew M."/>
            <person name="Finn R."/>
            <person name="Kale V."/>
            <person name="Holt S."/>
            <person name="Cochrane G."/>
            <person name="Meng A."/>
            <person name="Brown T."/>
            <person name="Cohen L."/>
        </authorList>
    </citation>
    <scope>NUCLEOTIDE SEQUENCE</scope>
    <source>
        <strain evidence="1">GSO104</strain>
    </source>
</reference>
<accession>A0A7S4SQS1</accession>
<dbReference type="AlphaFoldDB" id="A0A7S4SQS1"/>
<gene>
    <name evidence="1" type="ORF">DBRI00130_LOCUS38244</name>
</gene>
<evidence type="ECO:0008006" key="2">
    <source>
        <dbReference type="Google" id="ProtNLM"/>
    </source>
</evidence>
<organism evidence="1">
    <name type="scientific">Ditylum brightwellii</name>
    <dbReference type="NCBI Taxonomy" id="49249"/>
    <lineage>
        <taxon>Eukaryota</taxon>
        <taxon>Sar</taxon>
        <taxon>Stramenopiles</taxon>
        <taxon>Ochrophyta</taxon>
        <taxon>Bacillariophyta</taxon>
        <taxon>Mediophyceae</taxon>
        <taxon>Lithodesmiophycidae</taxon>
        <taxon>Lithodesmiales</taxon>
        <taxon>Lithodesmiaceae</taxon>
        <taxon>Ditylum</taxon>
    </lineage>
</organism>
<dbReference type="EMBL" id="HBNS01051634">
    <property type="protein sequence ID" value="CAE4652486.1"/>
    <property type="molecule type" value="Transcribed_RNA"/>
</dbReference>
<protein>
    <recommendedName>
        <fullName evidence="2">Sulfotransferase domain-containing protein</fullName>
    </recommendedName>
</protein>